<sequence length="119" mass="13486">MADNTVRVDESATHKVFEHHLEAFAEGIDALMADYADDSVITTPTGNHVGKAEIRAFFEKFLEEATPEFWAAFKVGVQYVKDDIAYLTWSAEPFMPLATDTLLVRNNRIWIQTFTPFAL</sequence>
<dbReference type="InterPro" id="IPR037401">
    <property type="entry name" value="SnoaL-like"/>
</dbReference>
<gene>
    <name evidence="2" type="ORF">FWJ25_12350</name>
</gene>
<dbReference type="Proteomes" id="UP000323161">
    <property type="component" value="Unassembled WGS sequence"/>
</dbReference>
<evidence type="ECO:0000259" key="1">
    <source>
        <dbReference type="Pfam" id="PF12680"/>
    </source>
</evidence>
<name>A0A5B0VGR0_9GAMM</name>
<reference evidence="2 3" key="1">
    <citation type="submission" date="2019-08" db="EMBL/GenBank/DDBJ databases">
        <title>Marinobacter ZYF650 sp. nov., a marine bacterium isolated from seawater of the Mariana trench.</title>
        <authorList>
            <person name="Ahmad W."/>
        </authorList>
    </citation>
    <scope>NUCLEOTIDE SEQUENCE [LARGE SCALE GENOMIC DNA]</scope>
    <source>
        <strain evidence="2 3">ZYF650</strain>
    </source>
</reference>
<comment type="caution">
    <text evidence="2">The sequence shown here is derived from an EMBL/GenBank/DDBJ whole genome shotgun (WGS) entry which is preliminary data.</text>
</comment>
<proteinExistence type="predicted"/>
<dbReference type="RefSeq" id="WP_149600564.1">
    <property type="nucleotide sequence ID" value="NZ_VTUU01000005.1"/>
</dbReference>
<dbReference type="SUPFAM" id="SSF54427">
    <property type="entry name" value="NTF2-like"/>
    <property type="match status" value="1"/>
</dbReference>
<protein>
    <submittedName>
        <fullName evidence="2">Nuclear transport factor 2 family protein</fullName>
    </submittedName>
</protein>
<evidence type="ECO:0000313" key="2">
    <source>
        <dbReference type="EMBL" id="KAA1173269.1"/>
    </source>
</evidence>
<accession>A0A5B0VGR0</accession>
<dbReference type="Pfam" id="PF12680">
    <property type="entry name" value="SnoaL_2"/>
    <property type="match status" value="1"/>
</dbReference>
<evidence type="ECO:0000313" key="3">
    <source>
        <dbReference type="Proteomes" id="UP000323161"/>
    </source>
</evidence>
<organism evidence="2 3">
    <name type="scientific">Marinobacter salinexigens</name>
    <dbReference type="NCBI Taxonomy" id="2919747"/>
    <lineage>
        <taxon>Bacteria</taxon>
        <taxon>Pseudomonadati</taxon>
        <taxon>Pseudomonadota</taxon>
        <taxon>Gammaproteobacteria</taxon>
        <taxon>Pseudomonadales</taxon>
        <taxon>Marinobacteraceae</taxon>
        <taxon>Marinobacter</taxon>
    </lineage>
</organism>
<dbReference type="Gene3D" id="3.10.450.50">
    <property type="match status" value="1"/>
</dbReference>
<feature type="domain" description="SnoaL-like" evidence="1">
    <location>
        <begin position="18"/>
        <end position="90"/>
    </location>
</feature>
<dbReference type="EMBL" id="VTUU01000005">
    <property type="protein sequence ID" value="KAA1173269.1"/>
    <property type="molecule type" value="Genomic_DNA"/>
</dbReference>
<dbReference type="InterPro" id="IPR032710">
    <property type="entry name" value="NTF2-like_dom_sf"/>
</dbReference>
<keyword evidence="3" id="KW-1185">Reference proteome</keyword>
<dbReference type="AlphaFoldDB" id="A0A5B0VGR0"/>